<dbReference type="OrthoDB" id="3261349at2759"/>
<feature type="transmembrane region" description="Helical" evidence="1">
    <location>
        <begin position="105"/>
        <end position="124"/>
    </location>
</feature>
<gene>
    <name evidence="2" type="ORF">GALMADRAFT_137455</name>
</gene>
<name>A0A067T940_GALM3</name>
<evidence type="ECO:0000256" key="1">
    <source>
        <dbReference type="SAM" id="Phobius"/>
    </source>
</evidence>
<proteinExistence type="predicted"/>
<evidence type="ECO:0000313" key="3">
    <source>
        <dbReference type="Proteomes" id="UP000027222"/>
    </source>
</evidence>
<accession>A0A067T940</accession>
<keyword evidence="1" id="KW-0472">Membrane</keyword>
<dbReference type="HOGENOM" id="CLU_1510726_0_0_1"/>
<feature type="transmembrane region" description="Helical" evidence="1">
    <location>
        <begin position="144"/>
        <end position="163"/>
    </location>
</feature>
<dbReference type="AlphaFoldDB" id="A0A067T940"/>
<reference evidence="3" key="1">
    <citation type="journal article" date="2014" name="Proc. Natl. Acad. Sci. U.S.A.">
        <title>Extensive sampling of basidiomycete genomes demonstrates inadequacy of the white-rot/brown-rot paradigm for wood decay fungi.</title>
        <authorList>
            <person name="Riley R."/>
            <person name="Salamov A.A."/>
            <person name="Brown D.W."/>
            <person name="Nagy L.G."/>
            <person name="Floudas D."/>
            <person name="Held B.W."/>
            <person name="Levasseur A."/>
            <person name="Lombard V."/>
            <person name="Morin E."/>
            <person name="Otillar R."/>
            <person name="Lindquist E.A."/>
            <person name="Sun H."/>
            <person name="LaButti K.M."/>
            <person name="Schmutz J."/>
            <person name="Jabbour D."/>
            <person name="Luo H."/>
            <person name="Baker S.E."/>
            <person name="Pisabarro A.G."/>
            <person name="Walton J.D."/>
            <person name="Blanchette R.A."/>
            <person name="Henrissat B."/>
            <person name="Martin F."/>
            <person name="Cullen D."/>
            <person name="Hibbett D.S."/>
            <person name="Grigoriev I.V."/>
        </authorList>
    </citation>
    <scope>NUCLEOTIDE SEQUENCE [LARGE SCALE GENOMIC DNA]</scope>
    <source>
        <strain evidence="3">CBS 339.88</strain>
    </source>
</reference>
<dbReference type="EMBL" id="KL142373">
    <property type="protein sequence ID" value="KDR79666.1"/>
    <property type="molecule type" value="Genomic_DNA"/>
</dbReference>
<keyword evidence="1" id="KW-0812">Transmembrane</keyword>
<dbReference type="Proteomes" id="UP000027222">
    <property type="component" value="Unassembled WGS sequence"/>
</dbReference>
<keyword evidence="3" id="KW-1185">Reference proteome</keyword>
<sequence length="178" mass="19664">MDDVNTSPVSLNSQAFIHFSVITSSLVSIGQVIIGICLLLRTYALYGRTRLMLTVLCTTAAAEMVYVVWQTATEKPHSTPSTSNGFERCLLPFGSQGSTQLRPLWIDQLCFDVLIFALTLYKALLMFRDGTSNVLSIMLRDGTIYFGVMIIMAILGIVDFTFFPVGAFDLNNDIEGDI</sequence>
<keyword evidence="1" id="KW-1133">Transmembrane helix</keyword>
<protein>
    <submittedName>
        <fullName evidence="2">Uncharacterized protein</fullName>
    </submittedName>
</protein>
<organism evidence="2 3">
    <name type="scientific">Galerina marginata (strain CBS 339.88)</name>
    <dbReference type="NCBI Taxonomy" id="685588"/>
    <lineage>
        <taxon>Eukaryota</taxon>
        <taxon>Fungi</taxon>
        <taxon>Dikarya</taxon>
        <taxon>Basidiomycota</taxon>
        <taxon>Agaricomycotina</taxon>
        <taxon>Agaricomycetes</taxon>
        <taxon>Agaricomycetidae</taxon>
        <taxon>Agaricales</taxon>
        <taxon>Agaricineae</taxon>
        <taxon>Strophariaceae</taxon>
        <taxon>Galerina</taxon>
    </lineage>
</organism>
<feature type="transmembrane region" description="Helical" evidence="1">
    <location>
        <begin position="51"/>
        <end position="69"/>
    </location>
</feature>
<feature type="transmembrane region" description="Helical" evidence="1">
    <location>
        <begin position="15"/>
        <end position="39"/>
    </location>
</feature>
<evidence type="ECO:0000313" key="2">
    <source>
        <dbReference type="EMBL" id="KDR79666.1"/>
    </source>
</evidence>